<dbReference type="SMART" id="SM00332">
    <property type="entry name" value="PP2Cc"/>
    <property type="match status" value="1"/>
</dbReference>
<evidence type="ECO:0000313" key="3">
    <source>
        <dbReference type="Proteomes" id="UP000823749"/>
    </source>
</evidence>
<dbReference type="CDD" id="cd00143">
    <property type="entry name" value="PP2Cc"/>
    <property type="match status" value="1"/>
</dbReference>
<gene>
    <name evidence="2" type="ORF">RHGRI_012625</name>
</gene>
<dbReference type="Pfam" id="PF00481">
    <property type="entry name" value="PP2C"/>
    <property type="match status" value="1"/>
</dbReference>
<comment type="caution">
    <text evidence="2">The sequence shown here is derived from an EMBL/GenBank/DDBJ whole genome shotgun (WGS) entry which is preliminary data.</text>
</comment>
<sequence length="297" mass="32386">MVQFSSLFNGLAKSISIKNGKKDRIDVGREAADVLAKEARKNELMLSSPGIVNGKGSNNFASVFSKRGQKGMNQDCFVVWETFSAIDQDLEQHPSIDSFHSGTTASTIVRQGDLIVIANIGDSRAVLATISDDGILVPVQLTVDLKPNLPQEIERIKQCNGRILSSEDEPGVYRVWLPSGETPSGPGLAISRAFGDYYIKGFGLISEPEVTQRQLTCRDQFAILATDGVWDVISNQQAVEIVSSSPRREESAERLVAHAVRAWKRKRPGLAMDDISAICLFFHSSSPSSSPDPIKLP</sequence>
<feature type="domain" description="PPM-type phosphatase" evidence="1">
    <location>
        <begin position="33"/>
        <end position="282"/>
    </location>
</feature>
<accession>A0AAV6KRV8</accession>
<dbReference type="AlphaFoldDB" id="A0AAV6KRV8"/>
<dbReference type="SUPFAM" id="SSF81606">
    <property type="entry name" value="PP2C-like"/>
    <property type="match status" value="1"/>
</dbReference>
<dbReference type="Proteomes" id="UP000823749">
    <property type="component" value="Chromosome 4"/>
</dbReference>
<dbReference type="PANTHER" id="PTHR47992">
    <property type="entry name" value="PROTEIN PHOSPHATASE"/>
    <property type="match status" value="1"/>
</dbReference>
<organism evidence="2 3">
    <name type="scientific">Rhododendron griersonianum</name>
    <dbReference type="NCBI Taxonomy" id="479676"/>
    <lineage>
        <taxon>Eukaryota</taxon>
        <taxon>Viridiplantae</taxon>
        <taxon>Streptophyta</taxon>
        <taxon>Embryophyta</taxon>
        <taxon>Tracheophyta</taxon>
        <taxon>Spermatophyta</taxon>
        <taxon>Magnoliopsida</taxon>
        <taxon>eudicotyledons</taxon>
        <taxon>Gunneridae</taxon>
        <taxon>Pentapetalae</taxon>
        <taxon>asterids</taxon>
        <taxon>Ericales</taxon>
        <taxon>Ericaceae</taxon>
        <taxon>Ericoideae</taxon>
        <taxon>Rhodoreae</taxon>
        <taxon>Rhododendron</taxon>
    </lineage>
</organism>
<keyword evidence="3" id="KW-1185">Reference proteome</keyword>
<dbReference type="PROSITE" id="PS51746">
    <property type="entry name" value="PPM_2"/>
    <property type="match status" value="1"/>
</dbReference>
<dbReference type="GO" id="GO:0004722">
    <property type="term" value="F:protein serine/threonine phosphatase activity"/>
    <property type="evidence" value="ECO:0007669"/>
    <property type="project" value="InterPro"/>
</dbReference>
<dbReference type="InterPro" id="IPR001932">
    <property type="entry name" value="PPM-type_phosphatase-like_dom"/>
</dbReference>
<protein>
    <recommendedName>
        <fullName evidence="1">PPM-type phosphatase domain-containing protein</fullName>
    </recommendedName>
</protein>
<reference evidence="2" key="1">
    <citation type="submission" date="2020-08" db="EMBL/GenBank/DDBJ databases">
        <title>Plant Genome Project.</title>
        <authorList>
            <person name="Zhang R.-G."/>
        </authorList>
    </citation>
    <scope>NUCLEOTIDE SEQUENCE</scope>
    <source>
        <strain evidence="2">WSP0</strain>
        <tissue evidence="2">Leaf</tissue>
    </source>
</reference>
<evidence type="ECO:0000259" key="1">
    <source>
        <dbReference type="PROSITE" id="PS51746"/>
    </source>
</evidence>
<dbReference type="InterPro" id="IPR015655">
    <property type="entry name" value="PP2C"/>
</dbReference>
<proteinExistence type="predicted"/>
<dbReference type="EMBL" id="JACTNZ010000004">
    <property type="protein sequence ID" value="KAG5555151.1"/>
    <property type="molecule type" value="Genomic_DNA"/>
</dbReference>
<evidence type="ECO:0000313" key="2">
    <source>
        <dbReference type="EMBL" id="KAG5555151.1"/>
    </source>
</evidence>
<dbReference type="Gene3D" id="3.60.40.10">
    <property type="entry name" value="PPM-type phosphatase domain"/>
    <property type="match status" value="1"/>
</dbReference>
<name>A0AAV6KRV8_9ERIC</name>
<dbReference type="InterPro" id="IPR036457">
    <property type="entry name" value="PPM-type-like_dom_sf"/>
</dbReference>